<dbReference type="AlphaFoldDB" id="A0A0L0FK35"/>
<dbReference type="GeneID" id="25910933"/>
<reference evidence="2 3" key="1">
    <citation type="submission" date="2011-02" db="EMBL/GenBank/DDBJ databases">
        <title>The Genome Sequence of Sphaeroforma arctica JP610.</title>
        <authorList>
            <consortium name="The Broad Institute Genome Sequencing Platform"/>
            <person name="Russ C."/>
            <person name="Cuomo C."/>
            <person name="Young S.K."/>
            <person name="Zeng Q."/>
            <person name="Gargeya S."/>
            <person name="Alvarado L."/>
            <person name="Berlin A."/>
            <person name="Chapman S.B."/>
            <person name="Chen Z."/>
            <person name="Freedman E."/>
            <person name="Gellesch M."/>
            <person name="Goldberg J."/>
            <person name="Griggs A."/>
            <person name="Gujja S."/>
            <person name="Heilman E."/>
            <person name="Heiman D."/>
            <person name="Howarth C."/>
            <person name="Mehta T."/>
            <person name="Neiman D."/>
            <person name="Pearson M."/>
            <person name="Roberts A."/>
            <person name="Saif S."/>
            <person name="Shea T."/>
            <person name="Shenoy N."/>
            <person name="Sisk P."/>
            <person name="Stolte C."/>
            <person name="Sykes S."/>
            <person name="White J."/>
            <person name="Yandava C."/>
            <person name="Burger G."/>
            <person name="Gray M.W."/>
            <person name="Holland P.W.H."/>
            <person name="King N."/>
            <person name="Lang F.B.F."/>
            <person name="Roger A.J."/>
            <person name="Ruiz-Trillo I."/>
            <person name="Haas B."/>
            <person name="Nusbaum C."/>
            <person name="Birren B."/>
        </authorList>
    </citation>
    <scope>NUCLEOTIDE SEQUENCE [LARGE SCALE GENOMIC DNA]</scope>
    <source>
        <strain evidence="2 3">JP610</strain>
    </source>
</reference>
<keyword evidence="3" id="KW-1185">Reference proteome</keyword>
<dbReference type="Proteomes" id="UP000054560">
    <property type="component" value="Unassembled WGS sequence"/>
</dbReference>
<evidence type="ECO:0000313" key="3">
    <source>
        <dbReference type="Proteomes" id="UP000054560"/>
    </source>
</evidence>
<sequence>MTLFPARPQTLSDEEPTPQPTPGALRAAFDAPRKRKWPKRRPMPLDDPTTPPAQPPPTPSQSLEQDPPAPSPSHPTITEGGGGGGVSPQHTADPGQYMPGAPTQGLSPAEMRANVQADPASTPPFPQASCLDPLDTDEADDQPLTPEEAHHQLARYPYMFQQEPAIEVTADEPVRPLGTIPPAPLPTCLHTISATPLRDQPTTRTVVVRTVEPTRP</sequence>
<feature type="compositionally biased region" description="Basic residues" evidence="1">
    <location>
        <begin position="33"/>
        <end position="42"/>
    </location>
</feature>
<name>A0A0L0FK35_9EUKA</name>
<feature type="region of interest" description="Disordered" evidence="1">
    <location>
        <begin position="1"/>
        <end position="149"/>
    </location>
</feature>
<dbReference type="EMBL" id="KQ242841">
    <property type="protein sequence ID" value="KNC77105.1"/>
    <property type="molecule type" value="Genomic_DNA"/>
</dbReference>
<accession>A0A0L0FK35</accession>
<proteinExistence type="predicted"/>
<gene>
    <name evidence="2" type="ORF">SARC_10429</name>
</gene>
<evidence type="ECO:0000313" key="2">
    <source>
        <dbReference type="EMBL" id="KNC77105.1"/>
    </source>
</evidence>
<protein>
    <submittedName>
        <fullName evidence="2">Uncharacterized protein</fullName>
    </submittedName>
</protein>
<feature type="compositionally biased region" description="Pro residues" evidence="1">
    <location>
        <begin position="49"/>
        <end position="59"/>
    </location>
</feature>
<evidence type="ECO:0000256" key="1">
    <source>
        <dbReference type="SAM" id="MobiDB-lite"/>
    </source>
</evidence>
<dbReference type="RefSeq" id="XP_014151007.1">
    <property type="nucleotide sequence ID" value="XM_014295532.1"/>
</dbReference>
<organism evidence="2 3">
    <name type="scientific">Sphaeroforma arctica JP610</name>
    <dbReference type="NCBI Taxonomy" id="667725"/>
    <lineage>
        <taxon>Eukaryota</taxon>
        <taxon>Ichthyosporea</taxon>
        <taxon>Ichthyophonida</taxon>
        <taxon>Sphaeroforma</taxon>
    </lineage>
</organism>